<sequence>MEETVVGKHYPIAYCSNIREAGFTDDVCCVSCHDDYDEGLDQAEHWGDLPWRNDYLAICCGVVNALETRNLVAAVFTHFRFVRWLRERADESH</sequence>
<organism evidence="1">
    <name type="scientific">marine sediment metagenome</name>
    <dbReference type="NCBI Taxonomy" id="412755"/>
    <lineage>
        <taxon>unclassified sequences</taxon>
        <taxon>metagenomes</taxon>
        <taxon>ecological metagenomes</taxon>
    </lineage>
</organism>
<accession>A0A0F9STD1</accession>
<proteinExistence type="predicted"/>
<gene>
    <name evidence="1" type="ORF">LCGC14_0813700</name>
</gene>
<dbReference type="EMBL" id="LAZR01002252">
    <property type="protein sequence ID" value="KKN32453.1"/>
    <property type="molecule type" value="Genomic_DNA"/>
</dbReference>
<evidence type="ECO:0000313" key="1">
    <source>
        <dbReference type="EMBL" id="KKN32453.1"/>
    </source>
</evidence>
<name>A0A0F9STD1_9ZZZZ</name>
<dbReference type="AlphaFoldDB" id="A0A0F9STD1"/>
<reference evidence="1" key="1">
    <citation type="journal article" date="2015" name="Nature">
        <title>Complex archaea that bridge the gap between prokaryotes and eukaryotes.</title>
        <authorList>
            <person name="Spang A."/>
            <person name="Saw J.H."/>
            <person name="Jorgensen S.L."/>
            <person name="Zaremba-Niedzwiedzka K."/>
            <person name="Martijn J."/>
            <person name="Lind A.E."/>
            <person name="van Eijk R."/>
            <person name="Schleper C."/>
            <person name="Guy L."/>
            <person name="Ettema T.J."/>
        </authorList>
    </citation>
    <scope>NUCLEOTIDE SEQUENCE</scope>
</reference>
<protein>
    <submittedName>
        <fullName evidence="1">Uncharacterized protein</fullName>
    </submittedName>
</protein>
<comment type="caution">
    <text evidence="1">The sequence shown here is derived from an EMBL/GenBank/DDBJ whole genome shotgun (WGS) entry which is preliminary data.</text>
</comment>